<evidence type="ECO:0000256" key="1">
    <source>
        <dbReference type="ARBA" id="ARBA00008270"/>
    </source>
</evidence>
<protein>
    <submittedName>
        <fullName evidence="3">PhzF family phenazine biosynthesis protein</fullName>
    </submittedName>
</protein>
<dbReference type="RefSeq" id="WP_066622962.1">
    <property type="nucleotide sequence ID" value="NZ_JBHSYQ010000003.1"/>
</dbReference>
<dbReference type="PANTHER" id="PTHR13774:SF17">
    <property type="entry name" value="PHENAZINE BIOSYNTHESIS-LIKE DOMAIN-CONTAINING PROTEIN"/>
    <property type="match status" value="1"/>
</dbReference>
<proteinExistence type="inferred from homology"/>
<gene>
    <name evidence="3" type="ORF">ACFQHR_04850</name>
</gene>
<dbReference type="PIRSF" id="PIRSF016184">
    <property type="entry name" value="PhzC_PhzF"/>
    <property type="match status" value="1"/>
</dbReference>
<accession>A0ABW2DGC2</accession>
<sequence length="271" mass="30514">MKIKTYIIDAFSEEAFKGNPAGVCLLEKPLTESQMLAIAAELNLSETAFLVPSPQDESNFSIRYFTPTVEIAFCGHATLASAKLVLDKRKLEKVTFVTHHNLVLQAIKEEEYISMRFPLYDYQPHPPLPNLYTALGLVTPLALYFSEDIKMLVLEVPTREILEQIKPDFSQLLQSTSSVNGLAVTTKSTDSEFDFYSRCFWPWVGINEDPVTGSAHSVLAKYWADRLQKTEMTAYQLSARGGHLHLTLIDEHTLEVRSQAQIVLEGTLQID</sequence>
<name>A0ABW2DGC2_9BACT</name>
<comment type="caution">
    <text evidence="3">The sequence shown here is derived from an EMBL/GenBank/DDBJ whole genome shotgun (WGS) entry which is preliminary data.</text>
</comment>
<keyword evidence="2" id="KW-0413">Isomerase</keyword>
<dbReference type="Proteomes" id="UP001596405">
    <property type="component" value="Unassembled WGS sequence"/>
</dbReference>
<dbReference type="InterPro" id="IPR003719">
    <property type="entry name" value="Phenazine_PhzF-like"/>
</dbReference>
<comment type="similarity">
    <text evidence="1">Belongs to the PhzF family.</text>
</comment>
<evidence type="ECO:0000313" key="3">
    <source>
        <dbReference type="EMBL" id="MFC6996940.1"/>
    </source>
</evidence>
<evidence type="ECO:0000256" key="2">
    <source>
        <dbReference type="ARBA" id="ARBA00023235"/>
    </source>
</evidence>
<dbReference type="Gene3D" id="3.10.310.10">
    <property type="entry name" value="Diaminopimelate Epimerase, Chain A, domain 1"/>
    <property type="match status" value="2"/>
</dbReference>
<dbReference type="SUPFAM" id="SSF54506">
    <property type="entry name" value="Diaminopimelate epimerase-like"/>
    <property type="match status" value="1"/>
</dbReference>
<organism evidence="3 4">
    <name type="scientific">Rufibacter roseus</name>
    <dbReference type="NCBI Taxonomy" id="1567108"/>
    <lineage>
        <taxon>Bacteria</taxon>
        <taxon>Pseudomonadati</taxon>
        <taxon>Bacteroidota</taxon>
        <taxon>Cytophagia</taxon>
        <taxon>Cytophagales</taxon>
        <taxon>Hymenobacteraceae</taxon>
        <taxon>Rufibacter</taxon>
    </lineage>
</organism>
<reference evidence="4" key="1">
    <citation type="journal article" date="2019" name="Int. J. Syst. Evol. Microbiol.">
        <title>The Global Catalogue of Microorganisms (GCM) 10K type strain sequencing project: providing services to taxonomists for standard genome sequencing and annotation.</title>
        <authorList>
            <consortium name="The Broad Institute Genomics Platform"/>
            <consortium name="The Broad Institute Genome Sequencing Center for Infectious Disease"/>
            <person name="Wu L."/>
            <person name="Ma J."/>
        </authorList>
    </citation>
    <scope>NUCLEOTIDE SEQUENCE [LARGE SCALE GENOMIC DNA]</scope>
    <source>
        <strain evidence="4">CGMCC 4.7393</strain>
    </source>
</reference>
<dbReference type="Pfam" id="PF02567">
    <property type="entry name" value="PhzC-PhzF"/>
    <property type="match status" value="1"/>
</dbReference>
<dbReference type="EMBL" id="JBHSYQ010000003">
    <property type="protein sequence ID" value="MFC6996940.1"/>
    <property type="molecule type" value="Genomic_DNA"/>
</dbReference>
<keyword evidence="4" id="KW-1185">Reference proteome</keyword>
<dbReference type="PANTHER" id="PTHR13774">
    <property type="entry name" value="PHENAZINE BIOSYNTHESIS PROTEIN"/>
    <property type="match status" value="1"/>
</dbReference>
<dbReference type="NCBIfam" id="TIGR00654">
    <property type="entry name" value="PhzF_family"/>
    <property type="match status" value="1"/>
</dbReference>
<evidence type="ECO:0000313" key="4">
    <source>
        <dbReference type="Proteomes" id="UP001596405"/>
    </source>
</evidence>